<dbReference type="Proteomes" id="UP000015105">
    <property type="component" value="Chromosome 5D"/>
</dbReference>
<dbReference type="Gramene" id="AET5Gv20722400.1">
    <property type="protein sequence ID" value="AET5Gv20722400.1"/>
    <property type="gene ID" value="AET5Gv20722400"/>
</dbReference>
<evidence type="ECO:0000256" key="1">
    <source>
        <dbReference type="SAM" id="Phobius"/>
    </source>
</evidence>
<keyword evidence="3" id="KW-1185">Reference proteome</keyword>
<reference evidence="2" key="4">
    <citation type="submission" date="2019-03" db="UniProtKB">
        <authorList>
            <consortium name="EnsemblPlants"/>
        </authorList>
    </citation>
    <scope>IDENTIFICATION</scope>
</reference>
<accession>A0A453LD57</accession>
<keyword evidence="1" id="KW-1133">Transmembrane helix</keyword>
<reference evidence="2" key="5">
    <citation type="journal article" date="2021" name="G3 (Bethesda)">
        <title>Aegilops tauschii genome assembly Aet v5.0 features greater sequence contiguity and improved annotation.</title>
        <authorList>
            <person name="Wang L."/>
            <person name="Zhu T."/>
            <person name="Rodriguez J.C."/>
            <person name="Deal K.R."/>
            <person name="Dubcovsky J."/>
            <person name="McGuire P.E."/>
            <person name="Lux T."/>
            <person name="Spannagl M."/>
            <person name="Mayer K.F.X."/>
            <person name="Baldrich P."/>
            <person name="Meyers B.C."/>
            <person name="Huo N."/>
            <person name="Gu Y.Q."/>
            <person name="Zhou H."/>
            <person name="Devos K.M."/>
            <person name="Bennetzen J.L."/>
            <person name="Unver T."/>
            <person name="Budak H."/>
            <person name="Gulick P.J."/>
            <person name="Galiba G."/>
            <person name="Kalapos B."/>
            <person name="Nelson D.R."/>
            <person name="Li P."/>
            <person name="You F.M."/>
            <person name="Luo M.C."/>
            <person name="Dvorak J."/>
        </authorList>
    </citation>
    <scope>NUCLEOTIDE SEQUENCE [LARGE SCALE GENOMIC DNA]</scope>
    <source>
        <strain evidence="2">cv. AL8/78</strain>
    </source>
</reference>
<reference evidence="3" key="2">
    <citation type="journal article" date="2017" name="Nat. Plants">
        <title>The Aegilops tauschii genome reveals multiple impacts of transposons.</title>
        <authorList>
            <person name="Zhao G."/>
            <person name="Zou C."/>
            <person name="Li K."/>
            <person name="Wang K."/>
            <person name="Li T."/>
            <person name="Gao L."/>
            <person name="Zhang X."/>
            <person name="Wang H."/>
            <person name="Yang Z."/>
            <person name="Liu X."/>
            <person name="Jiang W."/>
            <person name="Mao L."/>
            <person name="Kong X."/>
            <person name="Jiao Y."/>
            <person name="Jia J."/>
        </authorList>
    </citation>
    <scope>NUCLEOTIDE SEQUENCE [LARGE SCALE GENOMIC DNA]</scope>
    <source>
        <strain evidence="3">cv. AL8/78</strain>
    </source>
</reference>
<name>A0A453LD57_AEGTS</name>
<keyword evidence="1" id="KW-0812">Transmembrane</keyword>
<dbReference type="EnsemblPlants" id="AET5Gv20722400.1">
    <property type="protein sequence ID" value="AET5Gv20722400.1"/>
    <property type="gene ID" value="AET5Gv20722400"/>
</dbReference>
<reference evidence="3" key="1">
    <citation type="journal article" date="2014" name="Science">
        <title>Ancient hybridizations among the ancestral genomes of bread wheat.</title>
        <authorList>
            <consortium name="International Wheat Genome Sequencing Consortium,"/>
            <person name="Marcussen T."/>
            <person name="Sandve S.R."/>
            <person name="Heier L."/>
            <person name="Spannagl M."/>
            <person name="Pfeifer M."/>
            <person name="Jakobsen K.S."/>
            <person name="Wulff B.B."/>
            <person name="Steuernagel B."/>
            <person name="Mayer K.F."/>
            <person name="Olsen O.A."/>
        </authorList>
    </citation>
    <scope>NUCLEOTIDE SEQUENCE [LARGE SCALE GENOMIC DNA]</scope>
    <source>
        <strain evidence="3">cv. AL8/78</strain>
    </source>
</reference>
<evidence type="ECO:0000313" key="3">
    <source>
        <dbReference type="Proteomes" id="UP000015105"/>
    </source>
</evidence>
<organism evidence="2 3">
    <name type="scientific">Aegilops tauschii subsp. strangulata</name>
    <name type="common">Goatgrass</name>
    <dbReference type="NCBI Taxonomy" id="200361"/>
    <lineage>
        <taxon>Eukaryota</taxon>
        <taxon>Viridiplantae</taxon>
        <taxon>Streptophyta</taxon>
        <taxon>Embryophyta</taxon>
        <taxon>Tracheophyta</taxon>
        <taxon>Spermatophyta</taxon>
        <taxon>Magnoliopsida</taxon>
        <taxon>Liliopsida</taxon>
        <taxon>Poales</taxon>
        <taxon>Poaceae</taxon>
        <taxon>BOP clade</taxon>
        <taxon>Pooideae</taxon>
        <taxon>Triticodae</taxon>
        <taxon>Triticeae</taxon>
        <taxon>Triticinae</taxon>
        <taxon>Aegilops</taxon>
    </lineage>
</organism>
<reference evidence="2" key="3">
    <citation type="journal article" date="2017" name="Nature">
        <title>Genome sequence of the progenitor of the wheat D genome Aegilops tauschii.</title>
        <authorList>
            <person name="Luo M.C."/>
            <person name="Gu Y.Q."/>
            <person name="Puiu D."/>
            <person name="Wang H."/>
            <person name="Twardziok S.O."/>
            <person name="Deal K.R."/>
            <person name="Huo N."/>
            <person name="Zhu T."/>
            <person name="Wang L."/>
            <person name="Wang Y."/>
            <person name="McGuire P.E."/>
            <person name="Liu S."/>
            <person name="Long H."/>
            <person name="Ramasamy R.K."/>
            <person name="Rodriguez J.C."/>
            <person name="Van S.L."/>
            <person name="Yuan L."/>
            <person name="Wang Z."/>
            <person name="Xia Z."/>
            <person name="Xiao L."/>
            <person name="Anderson O.D."/>
            <person name="Ouyang S."/>
            <person name="Liang Y."/>
            <person name="Zimin A.V."/>
            <person name="Pertea G."/>
            <person name="Qi P."/>
            <person name="Bennetzen J.L."/>
            <person name="Dai X."/>
            <person name="Dawson M.W."/>
            <person name="Muller H.G."/>
            <person name="Kugler K."/>
            <person name="Rivarola-Duarte L."/>
            <person name="Spannagl M."/>
            <person name="Mayer K.F.X."/>
            <person name="Lu F.H."/>
            <person name="Bevan M.W."/>
            <person name="Leroy P."/>
            <person name="Li P."/>
            <person name="You F.M."/>
            <person name="Sun Q."/>
            <person name="Liu Z."/>
            <person name="Lyons E."/>
            <person name="Wicker T."/>
            <person name="Salzberg S.L."/>
            <person name="Devos K.M."/>
            <person name="Dvorak J."/>
        </authorList>
    </citation>
    <scope>NUCLEOTIDE SEQUENCE [LARGE SCALE GENOMIC DNA]</scope>
    <source>
        <strain evidence="2">cv. AL8/78</strain>
    </source>
</reference>
<evidence type="ECO:0000313" key="2">
    <source>
        <dbReference type="EnsemblPlants" id="AET5Gv20722400.1"/>
    </source>
</evidence>
<keyword evidence="1" id="KW-0472">Membrane</keyword>
<dbReference type="AlphaFoldDB" id="A0A453LD57"/>
<protein>
    <submittedName>
        <fullName evidence="2">Uncharacterized protein</fullName>
    </submittedName>
</protein>
<proteinExistence type="predicted"/>
<sequence length="210" mass="22667">RPVAAPAAAAAARVAAAAVQAAARAGDRQGCGGAAHGELGDVRPAVVNAVDVVGHGDHHHGGRDHHDEAGQQQHHLADPAVRLGALLAATRVPPVTAWYMPLPSLIPFSCVHPSVDRSALLDPTRPIWCRLFAPPSVYSFLFLDGSFPPFFFLLHLFRVYVCMYIKQQKMNRPWPVKWRACSSIPFRPVPSVQKISAGGGLSVKDFSFEK</sequence>
<feature type="transmembrane region" description="Helical" evidence="1">
    <location>
        <begin position="137"/>
        <end position="161"/>
    </location>
</feature>